<dbReference type="EMBL" id="JARBJD010000018">
    <property type="protein sequence ID" value="KAK2961069.1"/>
    <property type="molecule type" value="Genomic_DNA"/>
</dbReference>
<feature type="compositionally biased region" description="Basic and acidic residues" evidence="1">
    <location>
        <begin position="33"/>
        <end position="49"/>
    </location>
</feature>
<organism evidence="2 3">
    <name type="scientific">Blattamonas nauphoetae</name>
    <dbReference type="NCBI Taxonomy" id="2049346"/>
    <lineage>
        <taxon>Eukaryota</taxon>
        <taxon>Metamonada</taxon>
        <taxon>Preaxostyla</taxon>
        <taxon>Oxymonadida</taxon>
        <taxon>Blattamonas</taxon>
    </lineage>
</organism>
<sequence>MMSTNETVSWETIQAQKRKGTKKETSVQLLQSIDREQTGGNHFFEEEGKNGSTTMSERERVRITTKREARMKNPTKRVCWSVGISQTRASEIETKIGRNEE</sequence>
<comment type="caution">
    <text evidence="2">The sequence shown here is derived from an EMBL/GenBank/DDBJ whole genome shotgun (WGS) entry which is preliminary data.</text>
</comment>
<proteinExistence type="predicted"/>
<feature type="compositionally biased region" description="Polar residues" evidence="1">
    <location>
        <begin position="1"/>
        <end position="15"/>
    </location>
</feature>
<accession>A0ABQ9YBT7</accession>
<feature type="region of interest" description="Disordered" evidence="1">
    <location>
        <begin position="1"/>
        <end position="74"/>
    </location>
</feature>
<keyword evidence="3" id="KW-1185">Reference proteome</keyword>
<dbReference type="Proteomes" id="UP001281761">
    <property type="component" value="Unassembled WGS sequence"/>
</dbReference>
<gene>
    <name evidence="2" type="ORF">BLNAU_3837</name>
</gene>
<feature type="compositionally biased region" description="Basic and acidic residues" evidence="1">
    <location>
        <begin position="56"/>
        <end position="71"/>
    </location>
</feature>
<name>A0ABQ9YBT7_9EUKA</name>
<evidence type="ECO:0000256" key="1">
    <source>
        <dbReference type="SAM" id="MobiDB-lite"/>
    </source>
</evidence>
<evidence type="ECO:0000313" key="2">
    <source>
        <dbReference type="EMBL" id="KAK2961069.1"/>
    </source>
</evidence>
<evidence type="ECO:0000313" key="3">
    <source>
        <dbReference type="Proteomes" id="UP001281761"/>
    </source>
</evidence>
<protein>
    <submittedName>
        <fullName evidence="2">Uncharacterized protein</fullName>
    </submittedName>
</protein>
<reference evidence="2 3" key="1">
    <citation type="journal article" date="2022" name="bioRxiv">
        <title>Genomics of Preaxostyla Flagellates Illuminates Evolutionary Transitions and the Path Towards Mitochondrial Loss.</title>
        <authorList>
            <person name="Novak L.V.F."/>
            <person name="Treitli S.C."/>
            <person name="Pyrih J."/>
            <person name="Halakuc P."/>
            <person name="Pipaliya S.V."/>
            <person name="Vacek V."/>
            <person name="Brzon O."/>
            <person name="Soukal P."/>
            <person name="Eme L."/>
            <person name="Dacks J.B."/>
            <person name="Karnkowska A."/>
            <person name="Elias M."/>
            <person name="Hampl V."/>
        </authorList>
    </citation>
    <scope>NUCLEOTIDE SEQUENCE [LARGE SCALE GENOMIC DNA]</scope>
    <source>
        <strain evidence="2">NAU3</strain>
        <tissue evidence="2">Gut</tissue>
    </source>
</reference>